<feature type="compositionally biased region" description="Basic and acidic residues" evidence="1">
    <location>
        <begin position="134"/>
        <end position="152"/>
    </location>
</feature>
<feature type="compositionally biased region" description="Basic residues" evidence="1">
    <location>
        <begin position="187"/>
        <end position="198"/>
    </location>
</feature>
<dbReference type="HOGENOM" id="CLU_1189781_0_0_1"/>
<dbReference type="RefSeq" id="XP_007724850.1">
    <property type="nucleotide sequence ID" value="XM_007726660.1"/>
</dbReference>
<dbReference type="AlphaFoldDB" id="W9XY15"/>
<keyword evidence="4" id="KW-1185">Reference proteome</keyword>
<accession>W9XY15</accession>
<organism evidence="3 4">
    <name type="scientific">Capronia coronata CBS 617.96</name>
    <dbReference type="NCBI Taxonomy" id="1182541"/>
    <lineage>
        <taxon>Eukaryota</taxon>
        <taxon>Fungi</taxon>
        <taxon>Dikarya</taxon>
        <taxon>Ascomycota</taxon>
        <taxon>Pezizomycotina</taxon>
        <taxon>Eurotiomycetes</taxon>
        <taxon>Chaetothyriomycetidae</taxon>
        <taxon>Chaetothyriales</taxon>
        <taxon>Herpotrichiellaceae</taxon>
        <taxon>Capronia</taxon>
    </lineage>
</organism>
<name>W9XY15_9EURO</name>
<evidence type="ECO:0000256" key="2">
    <source>
        <dbReference type="SAM" id="Phobius"/>
    </source>
</evidence>
<evidence type="ECO:0000313" key="4">
    <source>
        <dbReference type="Proteomes" id="UP000019484"/>
    </source>
</evidence>
<feature type="transmembrane region" description="Helical" evidence="2">
    <location>
        <begin position="33"/>
        <end position="56"/>
    </location>
</feature>
<protein>
    <submittedName>
        <fullName evidence="3">Uncharacterized protein</fullName>
    </submittedName>
</protein>
<dbReference type="Proteomes" id="UP000019484">
    <property type="component" value="Unassembled WGS sequence"/>
</dbReference>
<dbReference type="GeneID" id="19160649"/>
<feature type="compositionally biased region" description="Basic and acidic residues" evidence="1">
    <location>
        <begin position="218"/>
        <end position="233"/>
    </location>
</feature>
<evidence type="ECO:0000313" key="3">
    <source>
        <dbReference type="EMBL" id="EXJ85412.1"/>
    </source>
</evidence>
<proteinExistence type="predicted"/>
<evidence type="ECO:0000256" key="1">
    <source>
        <dbReference type="SAM" id="MobiDB-lite"/>
    </source>
</evidence>
<keyword evidence="2" id="KW-0812">Transmembrane</keyword>
<feature type="region of interest" description="Disordered" evidence="1">
    <location>
        <begin position="134"/>
        <end position="233"/>
    </location>
</feature>
<keyword evidence="2" id="KW-0472">Membrane</keyword>
<sequence length="233" mass="26299">MAPVQVIDMVASAGPFRTPAQPLQTRELTSKSLTTAVIVLAISSTVLFLGVLFVLAKLWTKLRGGKLVPQLASRHVQPAKEGDTVAEREPSDWARKNSNVLWSMYIEEDDLKSQFSLPTKSRLFSIGSVSTDHGRCPLDRRTSNADELDKHNNPPIEEPERDESVDSHRLRNRAAYEQETTPTKNVSRTRARSQPFHHRQSDSLENIAAKRKQSVPEPHTRMVDCQEHRTVMQ</sequence>
<gene>
    <name evidence="3" type="ORF">A1O1_05776</name>
</gene>
<dbReference type="EMBL" id="AMWN01000005">
    <property type="protein sequence ID" value="EXJ85412.1"/>
    <property type="molecule type" value="Genomic_DNA"/>
</dbReference>
<dbReference type="OrthoDB" id="4115504at2759"/>
<keyword evidence="2" id="KW-1133">Transmembrane helix</keyword>
<reference evidence="3 4" key="1">
    <citation type="submission" date="2013-03" db="EMBL/GenBank/DDBJ databases">
        <title>The Genome Sequence of Capronia coronata CBS 617.96.</title>
        <authorList>
            <consortium name="The Broad Institute Genomics Platform"/>
            <person name="Cuomo C."/>
            <person name="de Hoog S."/>
            <person name="Gorbushina A."/>
            <person name="Walker B."/>
            <person name="Young S.K."/>
            <person name="Zeng Q."/>
            <person name="Gargeya S."/>
            <person name="Fitzgerald M."/>
            <person name="Haas B."/>
            <person name="Abouelleil A."/>
            <person name="Allen A.W."/>
            <person name="Alvarado L."/>
            <person name="Arachchi H.M."/>
            <person name="Berlin A.M."/>
            <person name="Chapman S.B."/>
            <person name="Gainer-Dewar J."/>
            <person name="Goldberg J."/>
            <person name="Griggs A."/>
            <person name="Gujja S."/>
            <person name="Hansen M."/>
            <person name="Howarth C."/>
            <person name="Imamovic A."/>
            <person name="Ireland A."/>
            <person name="Larimer J."/>
            <person name="McCowan C."/>
            <person name="Murphy C."/>
            <person name="Pearson M."/>
            <person name="Poon T.W."/>
            <person name="Priest M."/>
            <person name="Roberts A."/>
            <person name="Saif S."/>
            <person name="Shea T."/>
            <person name="Sisk P."/>
            <person name="Sykes S."/>
            <person name="Wortman J."/>
            <person name="Nusbaum C."/>
            <person name="Birren B."/>
        </authorList>
    </citation>
    <scope>NUCLEOTIDE SEQUENCE [LARGE SCALE GENOMIC DNA]</scope>
    <source>
        <strain evidence="3 4">CBS 617.96</strain>
    </source>
</reference>
<comment type="caution">
    <text evidence="3">The sequence shown here is derived from an EMBL/GenBank/DDBJ whole genome shotgun (WGS) entry which is preliminary data.</text>
</comment>